<dbReference type="GO" id="GO:0045547">
    <property type="term" value="F:ditrans,polycis-polyprenyl diphosphate synthase [(2E,6E)-farnesyl diphosphate specific] activity"/>
    <property type="evidence" value="ECO:0007669"/>
    <property type="project" value="TreeGrafter"/>
</dbReference>
<dbReference type="InterPro" id="IPR001441">
    <property type="entry name" value="UPP_synth-like"/>
</dbReference>
<evidence type="ECO:0000256" key="3">
    <source>
        <dbReference type="RuleBase" id="RU363018"/>
    </source>
</evidence>
<dbReference type="Gene3D" id="3.40.1180.10">
    <property type="entry name" value="Decaprenyl diphosphate synthase-like"/>
    <property type="match status" value="1"/>
</dbReference>
<protein>
    <recommendedName>
        <fullName evidence="3">Alkyl transferase</fullName>
        <ecNumber evidence="3">2.5.1.-</ecNumber>
    </recommendedName>
</protein>
<gene>
    <name evidence="4" type="ORF">COCNU_06G017790</name>
</gene>
<dbReference type="NCBIfam" id="TIGR00055">
    <property type="entry name" value="uppS"/>
    <property type="match status" value="1"/>
</dbReference>
<name>A0A8K0N3U9_COCNU</name>
<dbReference type="SUPFAM" id="SSF64005">
    <property type="entry name" value="Undecaprenyl diphosphate synthase"/>
    <property type="match status" value="1"/>
</dbReference>
<comment type="cofactor">
    <cofactor evidence="1">
        <name>Mg(2+)</name>
        <dbReference type="ChEBI" id="CHEBI:18420"/>
    </cofactor>
</comment>
<dbReference type="InterPro" id="IPR036424">
    <property type="entry name" value="UPP_synth-like_sf"/>
</dbReference>
<keyword evidence="2 3" id="KW-0808">Transferase</keyword>
<dbReference type="AlphaFoldDB" id="A0A8K0N3U9"/>
<dbReference type="CDD" id="cd00475">
    <property type="entry name" value="Cis_IPPS"/>
    <property type="match status" value="1"/>
</dbReference>
<dbReference type="PANTHER" id="PTHR10291">
    <property type="entry name" value="DEHYDRODOLICHYL DIPHOSPHATE SYNTHASE FAMILY MEMBER"/>
    <property type="match status" value="1"/>
</dbReference>
<dbReference type="PROSITE" id="PS01066">
    <property type="entry name" value="UPP_SYNTHASE"/>
    <property type="match status" value="1"/>
</dbReference>
<dbReference type="PANTHER" id="PTHR10291:SF0">
    <property type="entry name" value="DEHYDRODOLICHYL DIPHOSPHATE SYNTHASE 2"/>
    <property type="match status" value="1"/>
</dbReference>
<keyword evidence="5" id="KW-1185">Reference proteome</keyword>
<reference evidence="4" key="1">
    <citation type="journal article" date="2017" name="Gigascience">
        <title>The genome draft of coconut (Cocos nucifera).</title>
        <authorList>
            <person name="Xiao Y."/>
            <person name="Xu P."/>
            <person name="Fan H."/>
            <person name="Baudouin L."/>
            <person name="Xia W."/>
            <person name="Bocs S."/>
            <person name="Xu J."/>
            <person name="Li Q."/>
            <person name="Guo A."/>
            <person name="Zhou L."/>
            <person name="Li J."/>
            <person name="Wu Y."/>
            <person name="Ma Z."/>
            <person name="Armero A."/>
            <person name="Issali A.E."/>
            <person name="Liu N."/>
            <person name="Peng M."/>
            <person name="Yang Y."/>
        </authorList>
    </citation>
    <scope>NUCLEOTIDE SEQUENCE</scope>
    <source>
        <tissue evidence="4">Spear leaf of Hainan Tall coconut</tissue>
    </source>
</reference>
<evidence type="ECO:0000313" key="5">
    <source>
        <dbReference type="Proteomes" id="UP000797356"/>
    </source>
</evidence>
<accession>A0A8K0N3U9</accession>
<dbReference type="OrthoDB" id="4173905at2759"/>
<dbReference type="Proteomes" id="UP000797356">
    <property type="component" value="Chromosome 6"/>
</dbReference>
<dbReference type="EC" id="2.5.1.-" evidence="3"/>
<dbReference type="EMBL" id="CM017877">
    <property type="protein sequence ID" value="KAG1347950.1"/>
    <property type="molecule type" value="Genomic_DNA"/>
</dbReference>
<evidence type="ECO:0000256" key="1">
    <source>
        <dbReference type="ARBA" id="ARBA00001946"/>
    </source>
</evidence>
<comment type="caution">
    <text evidence="4">The sequence shown here is derived from an EMBL/GenBank/DDBJ whole genome shotgun (WGS) entry which is preliminary data.</text>
</comment>
<evidence type="ECO:0000256" key="2">
    <source>
        <dbReference type="ARBA" id="ARBA00022679"/>
    </source>
</evidence>
<organism evidence="4 5">
    <name type="scientific">Cocos nucifera</name>
    <name type="common">Coconut palm</name>
    <dbReference type="NCBI Taxonomy" id="13894"/>
    <lineage>
        <taxon>Eukaryota</taxon>
        <taxon>Viridiplantae</taxon>
        <taxon>Streptophyta</taxon>
        <taxon>Embryophyta</taxon>
        <taxon>Tracheophyta</taxon>
        <taxon>Spermatophyta</taxon>
        <taxon>Magnoliopsida</taxon>
        <taxon>Liliopsida</taxon>
        <taxon>Arecaceae</taxon>
        <taxon>Arecoideae</taxon>
        <taxon>Cocoseae</taxon>
        <taxon>Attaleinae</taxon>
        <taxon>Cocos</taxon>
    </lineage>
</organism>
<comment type="similarity">
    <text evidence="3">Belongs to the UPP synthase family.</text>
</comment>
<proteinExistence type="inferred from homology"/>
<dbReference type="GO" id="GO:0016094">
    <property type="term" value="P:polyprenol biosynthetic process"/>
    <property type="evidence" value="ECO:0007669"/>
    <property type="project" value="TreeGrafter"/>
</dbReference>
<dbReference type="InterPro" id="IPR018520">
    <property type="entry name" value="UPP_synth-like_CS"/>
</dbReference>
<evidence type="ECO:0000313" key="4">
    <source>
        <dbReference type="EMBL" id="KAG1347950.1"/>
    </source>
</evidence>
<sequence length="129" mass="14948">MANEAQEKTKANSRLEFNIAISYSGRRDITQACQKIAWKVQHGSLDSADITESLIEQELETNCSTEFPCPDLLIRTSGEQRLSNFLLWQSAYSELFFTKTLWPDFGEPQYIEALCSFQERERRFGQRIV</sequence>
<dbReference type="Pfam" id="PF01255">
    <property type="entry name" value="Prenyltransf"/>
    <property type="match status" value="1"/>
</dbReference>
<reference evidence="4" key="2">
    <citation type="submission" date="2019-07" db="EMBL/GenBank/DDBJ databases">
        <authorList>
            <person name="Yang Y."/>
            <person name="Bocs S."/>
            <person name="Baudouin L."/>
        </authorList>
    </citation>
    <scope>NUCLEOTIDE SEQUENCE</scope>
    <source>
        <tissue evidence="4">Spear leaf of Hainan Tall coconut</tissue>
    </source>
</reference>